<dbReference type="InterPro" id="IPR045851">
    <property type="entry name" value="AMP-bd_C_sf"/>
</dbReference>
<dbReference type="Pfam" id="PF13193">
    <property type="entry name" value="AMP-binding_C"/>
    <property type="match status" value="1"/>
</dbReference>
<name>A0A117RGR8_9ACTN</name>
<feature type="domain" description="AMP-binding enzyme C-terminal" evidence="2">
    <location>
        <begin position="490"/>
        <end position="565"/>
    </location>
</feature>
<dbReference type="Pfam" id="PF00501">
    <property type="entry name" value="AMP-binding"/>
    <property type="match status" value="1"/>
</dbReference>
<organism evidence="3 4">
    <name type="scientific">Streptomyces bungoensis</name>
    <dbReference type="NCBI Taxonomy" id="285568"/>
    <lineage>
        <taxon>Bacteria</taxon>
        <taxon>Bacillati</taxon>
        <taxon>Actinomycetota</taxon>
        <taxon>Actinomycetes</taxon>
        <taxon>Kitasatosporales</taxon>
        <taxon>Streptomycetaceae</taxon>
        <taxon>Streptomyces</taxon>
    </lineage>
</organism>
<protein>
    <submittedName>
        <fullName evidence="3">Acyl-CoA synthetase</fullName>
    </submittedName>
</protein>
<proteinExistence type="predicted"/>
<dbReference type="EMBL" id="LMWX01000003">
    <property type="protein sequence ID" value="KUN89863.1"/>
    <property type="molecule type" value="Genomic_DNA"/>
</dbReference>
<dbReference type="GO" id="GO:0016878">
    <property type="term" value="F:acid-thiol ligase activity"/>
    <property type="evidence" value="ECO:0007669"/>
    <property type="project" value="UniProtKB-ARBA"/>
</dbReference>
<sequence>MTLTPTGLLWPAPDSSADLAAIEAVPLHERGLPATTYDALLRAARLWPDRPALRVLPDAARFLRPATATFAQLRGQVHRTANLLGSLGVTRRDAVGLLAPNTAELPGALLAAQAAGIAAPVNPGLASEHVEQLLRRSGARVLIAAGPQLDAQAWATARQVAAALRLDALLALTPTLADGTAPALDPIEGVRVGYLTELAASHPADGLVDIEPPAADDLAAYFHTGGTTGVPKLAAHTHANEVVDAWMVAASIPLDEDSVMFAALPLFHVNALIVTLLGPLLRGRGVVWAGPLGYRDPELYPVFWKLVEHYRIAAMSAVPTVYSVLARVPVDADVSRMRFAAVGASPLPPAVRESFEKHTGIPLCEGYGLTEATCASALGLPGRTRPGSVGRRLPYQQVKTVRIDPDTGEWHDLPPGATGVLAVSGPVVFAGYVAEHTAHGPRLETAGKIRDGWLDTGDLARIDADGFIHLAGRAKDLIIRGGHNIDPAAIEDALLAHPEVTAAAAVGRPDPHAGEVPVAYVTLAPGAQTEPAELLTWATERVPERAATPREVLVIDAIPLTAVGKPYKLGLRLDATRRAVHAELAAQGADCDPQRILCRPHDGGVRVTVPAPADEAVQRRVTAALDRYVLHWQYAPSKPLERETP</sequence>
<dbReference type="STRING" id="285568.AQJ66_02000"/>
<dbReference type="Gene3D" id="3.40.50.12780">
    <property type="entry name" value="N-terminal domain of ligase-like"/>
    <property type="match status" value="1"/>
</dbReference>
<dbReference type="PANTHER" id="PTHR43767">
    <property type="entry name" value="LONG-CHAIN-FATTY-ACID--COA LIGASE"/>
    <property type="match status" value="1"/>
</dbReference>
<reference evidence="3 4" key="1">
    <citation type="submission" date="2015-10" db="EMBL/GenBank/DDBJ databases">
        <title>Draft genome sequence of Streptomyces bungoensis DSM 41781, type strain for the species Streptomyces bungoensis.</title>
        <authorList>
            <person name="Ruckert C."/>
            <person name="Winkler A."/>
            <person name="Kalinowski J."/>
            <person name="Kampfer P."/>
            <person name="Glaeser S."/>
        </authorList>
    </citation>
    <scope>NUCLEOTIDE SEQUENCE [LARGE SCALE GENOMIC DNA]</scope>
    <source>
        <strain evidence="3 4">DSM 41781</strain>
    </source>
</reference>
<feature type="domain" description="AMP-dependent synthetase/ligase" evidence="1">
    <location>
        <begin position="42"/>
        <end position="432"/>
    </location>
</feature>
<dbReference type="NCBIfam" id="NF005714">
    <property type="entry name" value="PRK07529.1"/>
    <property type="match status" value="1"/>
</dbReference>
<dbReference type="InterPro" id="IPR025110">
    <property type="entry name" value="AMP-bd_C"/>
</dbReference>
<dbReference type="Gene3D" id="3.30.300.30">
    <property type="match status" value="1"/>
</dbReference>
<evidence type="ECO:0000259" key="2">
    <source>
        <dbReference type="Pfam" id="PF13193"/>
    </source>
</evidence>
<dbReference type="AlphaFoldDB" id="A0A117RGR8"/>
<dbReference type="InterPro" id="IPR020845">
    <property type="entry name" value="AMP-binding_CS"/>
</dbReference>
<evidence type="ECO:0000313" key="4">
    <source>
        <dbReference type="Proteomes" id="UP000053024"/>
    </source>
</evidence>
<dbReference type="Proteomes" id="UP000053024">
    <property type="component" value="Unassembled WGS sequence"/>
</dbReference>
<dbReference type="RefSeq" id="WP_061915421.1">
    <property type="nucleotide sequence ID" value="NZ_JBEYBH010000003.1"/>
</dbReference>
<evidence type="ECO:0000259" key="1">
    <source>
        <dbReference type="Pfam" id="PF00501"/>
    </source>
</evidence>
<dbReference type="InterPro" id="IPR000873">
    <property type="entry name" value="AMP-dep_synth/lig_dom"/>
</dbReference>
<dbReference type="InterPro" id="IPR050237">
    <property type="entry name" value="ATP-dep_AMP-bd_enzyme"/>
</dbReference>
<dbReference type="PROSITE" id="PS00455">
    <property type="entry name" value="AMP_BINDING"/>
    <property type="match status" value="1"/>
</dbReference>
<dbReference type="PANTHER" id="PTHR43767:SF1">
    <property type="entry name" value="NONRIBOSOMAL PEPTIDE SYNTHASE PES1 (EUROFUNG)-RELATED"/>
    <property type="match status" value="1"/>
</dbReference>
<dbReference type="OrthoDB" id="9803968at2"/>
<gene>
    <name evidence="3" type="ORF">AQJ66_02000</name>
</gene>
<evidence type="ECO:0000313" key="3">
    <source>
        <dbReference type="EMBL" id="KUN89863.1"/>
    </source>
</evidence>
<dbReference type="InterPro" id="IPR042099">
    <property type="entry name" value="ANL_N_sf"/>
</dbReference>
<comment type="caution">
    <text evidence="3">The sequence shown here is derived from an EMBL/GenBank/DDBJ whole genome shotgun (WGS) entry which is preliminary data.</text>
</comment>
<accession>A0A117RGR8</accession>
<dbReference type="SUPFAM" id="SSF56801">
    <property type="entry name" value="Acetyl-CoA synthetase-like"/>
    <property type="match status" value="1"/>
</dbReference>
<keyword evidence="4" id="KW-1185">Reference proteome</keyword>